<evidence type="ECO:0000256" key="3">
    <source>
        <dbReference type="ARBA" id="ARBA00023163"/>
    </source>
</evidence>
<evidence type="ECO:0000313" key="6">
    <source>
        <dbReference type="Proteomes" id="UP000503297"/>
    </source>
</evidence>
<keyword evidence="6" id="KW-1185">Reference proteome</keyword>
<keyword evidence="1" id="KW-0805">Transcription regulation</keyword>
<keyword evidence="3" id="KW-0804">Transcription</keyword>
<feature type="domain" description="HTH gntR-type" evidence="4">
    <location>
        <begin position="12"/>
        <end position="80"/>
    </location>
</feature>
<dbReference type="PROSITE" id="PS50949">
    <property type="entry name" value="HTH_GNTR"/>
    <property type="match status" value="1"/>
</dbReference>
<name>A0A6M8J322_9ACTN</name>
<dbReference type="CDD" id="cd07377">
    <property type="entry name" value="WHTH_GntR"/>
    <property type="match status" value="1"/>
</dbReference>
<sequence>MSQFKLDENSSVPLWVQLKNRLIYLITSGAYRTGDKLPTVRGLAAEANLNYNTVSKVYQSLEADGYIQSVRRQGAFVCDVSDKPGVSSELLIESITRDYVRRCMELGWDAPSIRQLLATVINQMGADPREGEGDADSNAEEAEAASGIIGFDRIRKERRASR</sequence>
<dbReference type="PANTHER" id="PTHR38445:SF7">
    <property type="entry name" value="GNTR-FAMILY TRANSCRIPTIONAL REGULATOR"/>
    <property type="match status" value="1"/>
</dbReference>
<accession>A0A6M8J322</accession>
<evidence type="ECO:0000256" key="1">
    <source>
        <dbReference type="ARBA" id="ARBA00023015"/>
    </source>
</evidence>
<dbReference type="PANTHER" id="PTHR38445">
    <property type="entry name" value="HTH-TYPE TRANSCRIPTIONAL REPRESSOR YTRA"/>
    <property type="match status" value="1"/>
</dbReference>
<evidence type="ECO:0000259" key="4">
    <source>
        <dbReference type="PROSITE" id="PS50949"/>
    </source>
</evidence>
<dbReference type="AlphaFoldDB" id="A0A6M8J322"/>
<dbReference type="EMBL" id="CP053716">
    <property type="protein sequence ID" value="QKF07531.1"/>
    <property type="molecule type" value="Genomic_DNA"/>
</dbReference>
<protein>
    <submittedName>
        <fullName evidence="5">GntR family transcriptional regulator</fullName>
    </submittedName>
</protein>
<dbReference type="KEGG" id="bwa:HLV38_04920"/>
<organism evidence="5 6">
    <name type="scientific">Berryella wangjianweii</name>
    <dbReference type="NCBI Taxonomy" id="2734634"/>
    <lineage>
        <taxon>Bacteria</taxon>
        <taxon>Bacillati</taxon>
        <taxon>Actinomycetota</taxon>
        <taxon>Coriobacteriia</taxon>
        <taxon>Eggerthellales</taxon>
        <taxon>Eggerthellaceae</taxon>
        <taxon>Berryella</taxon>
    </lineage>
</organism>
<dbReference type="GO" id="GO:0003677">
    <property type="term" value="F:DNA binding"/>
    <property type="evidence" value="ECO:0007669"/>
    <property type="project" value="UniProtKB-KW"/>
</dbReference>
<dbReference type="InterPro" id="IPR036388">
    <property type="entry name" value="WH-like_DNA-bd_sf"/>
</dbReference>
<dbReference type="SMART" id="SM00345">
    <property type="entry name" value="HTH_GNTR"/>
    <property type="match status" value="1"/>
</dbReference>
<proteinExistence type="predicted"/>
<gene>
    <name evidence="5" type="ORF">HLV38_04920</name>
</gene>
<dbReference type="Pfam" id="PF00392">
    <property type="entry name" value="GntR"/>
    <property type="match status" value="1"/>
</dbReference>
<dbReference type="RefSeq" id="WP_172300670.1">
    <property type="nucleotide sequence ID" value="NZ_CP053716.1"/>
</dbReference>
<dbReference type="GO" id="GO:0003700">
    <property type="term" value="F:DNA-binding transcription factor activity"/>
    <property type="evidence" value="ECO:0007669"/>
    <property type="project" value="InterPro"/>
</dbReference>
<keyword evidence="2" id="KW-0238">DNA-binding</keyword>
<evidence type="ECO:0000313" key="5">
    <source>
        <dbReference type="EMBL" id="QKF07531.1"/>
    </source>
</evidence>
<evidence type="ECO:0000256" key="2">
    <source>
        <dbReference type="ARBA" id="ARBA00023125"/>
    </source>
</evidence>
<dbReference type="SUPFAM" id="SSF46785">
    <property type="entry name" value="Winged helix' DNA-binding domain"/>
    <property type="match status" value="1"/>
</dbReference>
<dbReference type="InterPro" id="IPR000524">
    <property type="entry name" value="Tscrpt_reg_HTH_GntR"/>
</dbReference>
<dbReference type="Proteomes" id="UP000503297">
    <property type="component" value="Chromosome"/>
</dbReference>
<dbReference type="Gene3D" id="1.10.10.10">
    <property type="entry name" value="Winged helix-like DNA-binding domain superfamily/Winged helix DNA-binding domain"/>
    <property type="match status" value="1"/>
</dbReference>
<reference evidence="6" key="1">
    <citation type="submission" date="2020-05" db="EMBL/GenBank/DDBJ databases">
        <title>Novel species in genus Nocardioides.</title>
        <authorList>
            <person name="Zhang G."/>
        </authorList>
    </citation>
    <scope>NUCLEOTIDE SEQUENCE [LARGE SCALE GENOMIC DNA]</scope>
    <source>
        <strain evidence="6">zg-1050</strain>
    </source>
</reference>
<dbReference type="InterPro" id="IPR036390">
    <property type="entry name" value="WH_DNA-bd_sf"/>
</dbReference>